<accession>A0A9J7AVG1</accession>
<keyword evidence="4" id="KW-1185">Reference proteome</keyword>
<sequence>MTEQTQQPEIPSPLYAEKPEGAKLAYHKLDGLGPTIVFLGGFMSDMTGTKAMALEELARARGQAFLRLDYQGHGQSSGKFEDGCIGTWLSDALYLIDEVTEGPLVLVGSSMGGWIMLQAALQRSDRIEALVGIAPAPDFTEDLMWAGFSEEVKQTLLRDRVYYEPSEYSDEPYTITMKLIEDGRNHLVMREKMPITVPVRLLHGMCDDAVPFELSLKIAGNVESEDVQICYIKDGDHRLSTDRDIAILKETVAALCDAAA</sequence>
<keyword evidence="1 3" id="KW-0378">Hydrolase</keyword>
<dbReference type="RefSeq" id="WP_257770724.1">
    <property type="nucleotide sequence ID" value="NZ_CP102480.1"/>
</dbReference>
<evidence type="ECO:0000313" key="4">
    <source>
        <dbReference type="Proteomes" id="UP001060336"/>
    </source>
</evidence>
<dbReference type="PANTHER" id="PTHR16138:SF7">
    <property type="entry name" value="PALMITOYL-PROTEIN THIOESTERASE ABHD10, MITOCHONDRIAL"/>
    <property type="match status" value="1"/>
</dbReference>
<dbReference type="AlphaFoldDB" id="A0A9J7AVG1"/>
<dbReference type="InterPro" id="IPR022742">
    <property type="entry name" value="Hydrolase_4"/>
</dbReference>
<evidence type="ECO:0000313" key="3">
    <source>
        <dbReference type="EMBL" id="UUX51312.1"/>
    </source>
</evidence>
<dbReference type="EMBL" id="CP102480">
    <property type="protein sequence ID" value="UUX51312.1"/>
    <property type="molecule type" value="Genomic_DNA"/>
</dbReference>
<dbReference type="KEGG" id="naci:NUH88_06355"/>
<dbReference type="PANTHER" id="PTHR16138">
    <property type="entry name" value="MYCOPHENOLIC ACID ACYL-GLUCURONIDE ESTERASE, MITOCHONDRIAL"/>
    <property type="match status" value="1"/>
</dbReference>
<reference evidence="3" key="1">
    <citation type="submission" date="2022-08" db="EMBL/GenBank/DDBJ databases">
        <title>Nisaea acidiphila sp. nov., isolated from a marine algal debris and emended description of the genus Nisaea Urios et al. 2008.</title>
        <authorList>
            <person name="Kwon K."/>
        </authorList>
    </citation>
    <scope>NUCLEOTIDE SEQUENCE</scope>
    <source>
        <strain evidence="3">MEBiC11861</strain>
    </source>
</reference>
<dbReference type="SUPFAM" id="SSF53474">
    <property type="entry name" value="alpha/beta-Hydrolases"/>
    <property type="match status" value="1"/>
</dbReference>
<dbReference type="Gene3D" id="3.40.50.1820">
    <property type="entry name" value="alpha/beta hydrolase"/>
    <property type="match status" value="1"/>
</dbReference>
<gene>
    <name evidence="3" type="ORF">NUH88_06355</name>
</gene>
<dbReference type="InterPro" id="IPR052382">
    <property type="entry name" value="ABHD10_acyl-thioesterase"/>
</dbReference>
<dbReference type="Proteomes" id="UP001060336">
    <property type="component" value="Chromosome"/>
</dbReference>
<protein>
    <submittedName>
        <fullName evidence="3">Alpha/beta hydrolase</fullName>
    </submittedName>
</protein>
<evidence type="ECO:0000259" key="2">
    <source>
        <dbReference type="Pfam" id="PF12146"/>
    </source>
</evidence>
<feature type="domain" description="Serine aminopeptidase S33" evidence="2">
    <location>
        <begin position="36"/>
        <end position="143"/>
    </location>
</feature>
<proteinExistence type="predicted"/>
<dbReference type="InterPro" id="IPR029058">
    <property type="entry name" value="AB_hydrolase_fold"/>
</dbReference>
<dbReference type="Pfam" id="PF12146">
    <property type="entry name" value="Hydrolase_4"/>
    <property type="match status" value="1"/>
</dbReference>
<dbReference type="GO" id="GO:0004553">
    <property type="term" value="F:hydrolase activity, hydrolyzing O-glycosyl compounds"/>
    <property type="evidence" value="ECO:0007669"/>
    <property type="project" value="TreeGrafter"/>
</dbReference>
<organism evidence="3 4">
    <name type="scientific">Nisaea acidiphila</name>
    <dbReference type="NCBI Taxonomy" id="1862145"/>
    <lineage>
        <taxon>Bacteria</taxon>
        <taxon>Pseudomonadati</taxon>
        <taxon>Pseudomonadota</taxon>
        <taxon>Alphaproteobacteria</taxon>
        <taxon>Rhodospirillales</taxon>
        <taxon>Thalassobaculaceae</taxon>
        <taxon>Nisaea</taxon>
    </lineage>
</organism>
<name>A0A9J7AVG1_9PROT</name>
<evidence type="ECO:0000256" key="1">
    <source>
        <dbReference type="ARBA" id="ARBA00022801"/>
    </source>
</evidence>